<gene>
    <name evidence="1" type="ORF">RRG08_008590</name>
</gene>
<organism evidence="1 2">
    <name type="scientific">Elysia crispata</name>
    <name type="common">lettuce slug</name>
    <dbReference type="NCBI Taxonomy" id="231223"/>
    <lineage>
        <taxon>Eukaryota</taxon>
        <taxon>Metazoa</taxon>
        <taxon>Spiralia</taxon>
        <taxon>Lophotrochozoa</taxon>
        <taxon>Mollusca</taxon>
        <taxon>Gastropoda</taxon>
        <taxon>Heterobranchia</taxon>
        <taxon>Euthyneura</taxon>
        <taxon>Panpulmonata</taxon>
        <taxon>Sacoglossa</taxon>
        <taxon>Placobranchoidea</taxon>
        <taxon>Plakobranchidae</taxon>
        <taxon>Elysia</taxon>
    </lineage>
</organism>
<reference evidence="1" key="1">
    <citation type="journal article" date="2023" name="G3 (Bethesda)">
        <title>A reference genome for the long-term kleptoplast-retaining sea slug Elysia crispata morphotype clarki.</title>
        <authorList>
            <person name="Eastman K.E."/>
            <person name="Pendleton A.L."/>
            <person name="Shaikh M.A."/>
            <person name="Suttiyut T."/>
            <person name="Ogas R."/>
            <person name="Tomko P."/>
            <person name="Gavelis G."/>
            <person name="Widhalm J.R."/>
            <person name="Wisecaver J.H."/>
        </authorList>
    </citation>
    <scope>NUCLEOTIDE SEQUENCE</scope>
    <source>
        <strain evidence="1">ECLA1</strain>
    </source>
</reference>
<protein>
    <submittedName>
        <fullName evidence="1">Uncharacterized protein</fullName>
    </submittedName>
</protein>
<comment type="caution">
    <text evidence="1">The sequence shown here is derived from an EMBL/GenBank/DDBJ whole genome shotgun (WGS) entry which is preliminary data.</text>
</comment>
<dbReference type="Proteomes" id="UP001283361">
    <property type="component" value="Unassembled WGS sequence"/>
</dbReference>
<proteinExistence type="predicted"/>
<keyword evidence="2" id="KW-1185">Reference proteome</keyword>
<dbReference type="EMBL" id="JAWDGP010000410">
    <property type="protein sequence ID" value="KAK3800835.1"/>
    <property type="molecule type" value="Genomic_DNA"/>
</dbReference>
<accession>A0AAE1EBR9</accession>
<evidence type="ECO:0000313" key="2">
    <source>
        <dbReference type="Proteomes" id="UP001283361"/>
    </source>
</evidence>
<evidence type="ECO:0000313" key="1">
    <source>
        <dbReference type="EMBL" id="KAK3800835.1"/>
    </source>
</evidence>
<sequence length="88" mass="9158">MSAGAERIERRRVRSLSVPWKGGSIEERGVLRQPRKGGARLAQVSTSGGFNSTNLVLLVKAASSSGIDNTSGLCSCSSPALVAIKTNT</sequence>
<name>A0AAE1EBR9_9GAST</name>
<dbReference type="AlphaFoldDB" id="A0AAE1EBR9"/>